<feature type="compositionally biased region" description="Pro residues" evidence="6">
    <location>
        <begin position="384"/>
        <end position="401"/>
    </location>
</feature>
<dbReference type="Proteomes" id="UP000053424">
    <property type="component" value="Unassembled WGS sequence"/>
</dbReference>
<dbReference type="OrthoDB" id="3204217at2759"/>
<feature type="non-terminal residue" evidence="7">
    <location>
        <position position="667"/>
    </location>
</feature>
<feature type="compositionally biased region" description="Low complexity" evidence="6">
    <location>
        <begin position="447"/>
        <end position="462"/>
    </location>
</feature>
<feature type="compositionally biased region" description="Acidic residues" evidence="6">
    <location>
        <begin position="650"/>
        <end position="667"/>
    </location>
</feature>
<evidence type="ECO:0000256" key="3">
    <source>
        <dbReference type="ARBA" id="ARBA00023015"/>
    </source>
</evidence>
<reference evidence="7 8" key="1">
    <citation type="submission" date="2014-04" db="EMBL/GenBank/DDBJ databases">
        <authorList>
            <consortium name="DOE Joint Genome Institute"/>
            <person name="Kuo A."/>
            <person name="Gay G."/>
            <person name="Dore J."/>
            <person name="Kohler A."/>
            <person name="Nagy L.G."/>
            <person name="Floudas D."/>
            <person name="Copeland A."/>
            <person name="Barry K.W."/>
            <person name="Cichocki N."/>
            <person name="Veneault-Fourrey C."/>
            <person name="LaButti K."/>
            <person name="Lindquist E.A."/>
            <person name="Lipzen A."/>
            <person name="Lundell T."/>
            <person name="Morin E."/>
            <person name="Murat C."/>
            <person name="Sun H."/>
            <person name="Tunlid A."/>
            <person name="Henrissat B."/>
            <person name="Grigoriev I.V."/>
            <person name="Hibbett D.S."/>
            <person name="Martin F."/>
            <person name="Nordberg H.P."/>
            <person name="Cantor M.N."/>
            <person name="Hua S.X."/>
        </authorList>
    </citation>
    <scope>NUCLEOTIDE SEQUENCE [LARGE SCALE GENOMIC DNA]</scope>
    <source>
        <strain evidence="8">h7</strain>
    </source>
</reference>
<keyword evidence="3" id="KW-0805">Transcription regulation</keyword>
<evidence type="ECO:0000313" key="8">
    <source>
        <dbReference type="Proteomes" id="UP000053424"/>
    </source>
</evidence>
<evidence type="ECO:0000256" key="2">
    <source>
        <dbReference type="ARBA" id="ARBA00007273"/>
    </source>
</evidence>
<dbReference type="PANTHER" id="PTHR28290:SF1">
    <property type="entry name" value="ENHANCER OF TRANSLATION TERMINATION 1"/>
    <property type="match status" value="1"/>
</dbReference>
<organism evidence="7 8">
    <name type="scientific">Hebeloma cylindrosporum</name>
    <dbReference type="NCBI Taxonomy" id="76867"/>
    <lineage>
        <taxon>Eukaryota</taxon>
        <taxon>Fungi</taxon>
        <taxon>Dikarya</taxon>
        <taxon>Basidiomycota</taxon>
        <taxon>Agaricomycotina</taxon>
        <taxon>Agaricomycetes</taxon>
        <taxon>Agaricomycetidae</taxon>
        <taxon>Agaricales</taxon>
        <taxon>Agaricineae</taxon>
        <taxon>Hymenogastraceae</taxon>
        <taxon>Hebeloma</taxon>
    </lineage>
</organism>
<feature type="region of interest" description="Disordered" evidence="6">
    <location>
        <begin position="351"/>
        <end position="401"/>
    </location>
</feature>
<evidence type="ECO:0000313" key="7">
    <source>
        <dbReference type="EMBL" id="KIM39613.1"/>
    </source>
</evidence>
<reference evidence="8" key="2">
    <citation type="submission" date="2015-01" db="EMBL/GenBank/DDBJ databases">
        <title>Evolutionary Origins and Diversification of the Mycorrhizal Mutualists.</title>
        <authorList>
            <consortium name="DOE Joint Genome Institute"/>
            <consortium name="Mycorrhizal Genomics Consortium"/>
            <person name="Kohler A."/>
            <person name="Kuo A."/>
            <person name="Nagy L.G."/>
            <person name="Floudas D."/>
            <person name="Copeland A."/>
            <person name="Barry K.W."/>
            <person name="Cichocki N."/>
            <person name="Veneault-Fourrey C."/>
            <person name="LaButti K."/>
            <person name="Lindquist E.A."/>
            <person name="Lipzen A."/>
            <person name="Lundell T."/>
            <person name="Morin E."/>
            <person name="Murat C."/>
            <person name="Riley R."/>
            <person name="Ohm R."/>
            <person name="Sun H."/>
            <person name="Tunlid A."/>
            <person name="Henrissat B."/>
            <person name="Grigoriev I.V."/>
            <person name="Hibbett D.S."/>
            <person name="Martin F."/>
        </authorList>
    </citation>
    <scope>NUCLEOTIDE SEQUENCE [LARGE SCALE GENOMIC DNA]</scope>
    <source>
        <strain evidence="8">h7</strain>
    </source>
</reference>
<dbReference type="InterPro" id="IPR024318">
    <property type="entry name" value="Nro1/ETT1"/>
</dbReference>
<dbReference type="STRING" id="686832.A0A0C2XPU4"/>
<evidence type="ECO:0000256" key="6">
    <source>
        <dbReference type="SAM" id="MobiDB-lite"/>
    </source>
</evidence>
<dbReference type="GO" id="GO:0005634">
    <property type="term" value="C:nucleus"/>
    <property type="evidence" value="ECO:0007669"/>
    <property type="project" value="UniProtKB-SubCell"/>
</dbReference>
<evidence type="ECO:0000256" key="1">
    <source>
        <dbReference type="ARBA" id="ARBA00004123"/>
    </source>
</evidence>
<feature type="region of interest" description="Disordered" evidence="6">
    <location>
        <begin position="441"/>
        <end position="479"/>
    </location>
</feature>
<dbReference type="GO" id="GO:2000640">
    <property type="term" value="P:positive regulation of SREBP signaling pathway"/>
    <property type="evidence" value="ECO:0007669"/>
    <property type="project" value="TreeGrafter"/>
</dbReference>
<dbReference type="EMBL" id="KN831785">
    <property type="protein sequence ID" value="KIM39613.1"/>
    <property type="molecule type" value="Genomic_DNA"/>
</dbReference>
<feature type="region of interest" description="Disordered" evidence="6">
    <location>
        <begin position="637"/>
        <end position="667"/>
    </location>
</feature>
<dbReference type="AlphaFoldDB" id="A0A0C2XPU4"/>
<evidence type="ECO:0000256" key="4">
    <source>
        <dbReference type="ARBA" id="ARBA00023163"/>
    </source>
</evidence>
<dbReference type="PANTHER" id="PTHR28290">
    <property type="entry name" value="ENHANCER OF TRANSLATION TERMINATION 1"/>
    <property type="match status" value="1"/>
</dbReference>
<accession>A0A0C2XPU4</accession>
<keyword evidence="5" id="KW-0539">Nucleus</keyword>
<comment type="subcellular location">
    <subcellularLocation>
        <location evidence="1">Nucleus</location>
    </subcellularLocation>
</comment>
<sequence length="667" mass="74195">FPFPVVVVHSVEATMPNGFDSAARPRGLWKARGTLLANHAPEDRPFPSISYHNLVVDSLGYLDPDSESFPDRCCSGDESDYSSSSSFLRKRRRLASDSPLTSSEEDNDVQYWDYSRKCGDQDPQLTKWATRSKLMDTSSTVGPGQPSPDRTTCDLEDWQDLKELFAKAAELYENQSPAESISLLRGVIHECHRFLKAYQDPSVLYATPEKSPAVPVTPPPGRQIKEDWFAERPLYPPPNAEKLPPIITHPGQEKEKKCKCKDLPTSFYTILGTTLFFFGNLIEQEPSLALEGEPVVPTPYWLSALDVFETGENLPIRTSGRGCPSAPEDWRMATIWGRTLVNLAEEVLRRQKESNARGKPLRPPTPEADFIISPPGQWRMPTELPKPPSTNPDEPNWPPSSPFAVIASRRPPISTRIDLARTTPHELLLMAQDQFSRGIFHMPHPLQPAQASSSSTTITPTPKTEDDNGDDDNAVNKNLLPPETFSRAKELYTIALEIFLVAEKLEIASERATWASWADSVFSQMKMEADMDAWRANITSARGRCHLIVGSALAEEVEAQLAEGNEDEGVWDCDDARDARDALAKAIAFLEKAREAVVQDRMDTEVAAELSSLLAEALLTLANLTKDKAEREALYSRAQKEGGDAVAIELDSDDDQDDDDDRMDESV</sequence>
<name>A0A0C2XPU4_HEBCY</name>
<keyword evidence="4" id="KW-0804">Transcription</keyword>
<comment type="similarity">
    <text evidence="2">Belongs to the ETT1 family.</text>
</comment>
<gene>
    <name evidence="7" type="ORF">M413DRAFT_74710</name>
</gene>
<proteinExistence type="inferred from homology"/>
<protein>
    <submittedName>
        <fullName evidence="7">Uncharacterized protein</fullName>
    </submittedName>
</protein>
<evidence type="ECO:0000256" key="5">
    <source>
        <dbReference type="ARBA" id="ARBA00023242"/>
    </source>
</evidence>
<keyword evidence="8" id="KW-1185">Reference proteome</keyword>
<dbReference type="HOGENOM" id="CLU_006562_0_0_1"/>